<dbReference type="EMBL" id="JABVXQ010000003">
    <property type="protein sequence ID" value="KAF6119554.1"/>
    <property type="molecule type" value="Genomic_DNA"/>
</dbReference>
<comment type="caution">
    <text evidence="2">The sequence shown here is derived from an EMBL/GenBank/DDBJ whole genome shotgun (WGS) entry which is preliminary data.</text>
</comment>
<sequence length="177" mass="19074">MSTGVAMLGKKSAQGSVPPFLAPSVSSRGWQPKTEAPLLKSSTSPKRHWRPEKPALVALYGFLMGWEAPSLPKGPVFSFMAASLQPLNRQIVNELECCKIIHIVNVYLAVDRYLEHSQWPAALRRAWVTLTLGQRKGVACLGLRLEKAPSDIALLWPWVGSSCSPPACSGVAGVGAS</sequence>
<protein>
    <submittedName>
        <fullName evidence="2">Uncharacterized protein</fullName>
    </submittedName>
</protein>
<dbReference type="Proteomes" id="UP000664940">
    <property type="component" value="Unassembled WGS sequence"/>
</dbReference>
<name>A0A834EJW9_9CHIR</name>
<proteinExistence type="predicted"/>
<accession>A0A834EJW9</accession>
<gene>
    <name evidence="2" type="ORF">HJG60_010040</name>
</gene>
<evidence type="ECO:0000256" key="1">
    <source>
        <dbReference type="SAM" id="MobiDB-lite"/>
    </source>
</evidence>
<organism evidence="2 3">
    <name type="scientific">Phyllostomus discolor</name>
    <name type="common">pale spear-nosed bat</name>
    <dbReference type="NCBI Taxonomy" id="89673"/>
    <lineage>
        <taxon>Eukaryota</taxon>
        <taxon>Metazoa</taxon>
        <taxon>Chordata</taxon>
        <taxon>Craniata</taxon>
        <taxon>Vertebrata</taxon>
        <taxon>Euteleostomi</taxon>
        <taxon>Mammalia</taxon>
        <taxon>Eutheria</taxon>
        <taxon>Laurasiatheria</taxon>
        <taxon>Chiroptera</taxon>
        <taxon>Yangochiroptera</taxon>
        <taxon>Phyllostomidae</taxon>
        <taxon>Phyllostominae</taxon>
        <taxon>Phyllostomus</taxon>
    </lineage>
</organism>
<evidence type="ECO:0000313" key="3">
    <source>
        <dbReference type="Proteomes" id="UP000664940"/>
    </source>
</evidence>
<dbReference type="AlphaFoldDB" id="A0A834EJW9"/>
<reference evidence="2 3" key="1">
    <citation type="journal article" date="2020" name="Nature">
        <title>Six reference-quality genomes reveal evolution of bat adaptations.</title>
        <authorList>
            <person name="Jebb D."/>
            <person name="Huang Z."/>
            <person name="Pippel M."/>
            <person name="Hughes G.M."/>
            <person name="Lavrichenko K."/>
            <person name="Devanna P."/>
            <person name="Winkler S."/>
            <person name="Jermiin L.S."/>
            <person name="Skirmuntt E.C."/>
            <person name="Katzourakis A."/>
            <person name="Burkitt-Gray L."/>
            <person name="Ray D.A."/>
            <person name="Sullivan K.A.M."/>
            <person name="Roscito J.G."/>
            <person name="Kirilenko B.M."/>
            <person name="Davalos L.M."/>
            <person name="Corthals A.P."/>
            <person name="Power M.L."/>
            <person name="Jones G."/>
            <person name="Ransome R.D."/>
            <person name="Dechmann D.K.N."/>
            <person name="Locatelli A.G."/>
            <person name="Puechmaille S.J."/>
            <person name="Fedrigo O."/>
            <person name="Jarvis E.D."/>
            <person name="Hiller M."/>
            <person name="Vernes S.C."/>
            <person name="Myers E.W."/>
            <person name="Teeling E.C."/>
        </authorList>
    </citation>
    <scope>NUCLEOTIDE SEQUENCE [LARGE SCALE GENOMIC DNA]</scope>
    <source>
        <strain evidence="2">Bat1K_MPI-CBG_1</strain>
    </source>
</reference>
<feature type="region of interest" description="Disordered" evidence="1">
    <location>
        <begin position="1"/>
        <end position="48"/>
    </location>
</feature>
<evidence type="ECO:0000313" key="2">
    <source>
        <dbReference type="EMBL" id="KAF6119554.1"/>
    </source>
</evidence>